<dbReference type="Pfam" id="PF18911">
    <property type="entry name" value="PKD_4"/>
    <property type="match status" value="1"/>
</dbReference>
<feature type="compositionally biased region" description="Low complexity" evidence="1">
    <location>
        <begin position="120"/>
        <end position="132"/>
    </location>
</feature>
<dbReference type="InterPro" id="IPR022409">
    <property type="entry name" value="PKD/Chitinase_dom"/>
</dbReference>
<dbReference type="InterPro" id="IPR035986">
    <property type="entry name" value="PKD_dom_sf"/>
</dbReference>
<evidence type="ECO:0000313" key="4">
    <source>
        <dbReference type="Proteomes" id="UP001596461"/>
    </source>
</evidence>
<evidence type="ECO:0000259" key="2">
    <source>
        <dbReference type="PROSITE" id="PS50093"/>
    </source>
</evidence>
<feature type="domain" description="PKD" evidence="2">
    <location>
        <begin position="564"/>
        <end position="624"/>
    </location>
</feature>
<dbReference type="SUPFAM" id="SSF49299">
    <property type="entry name" value="PKD domain"/>
    <property type="match status" value="4"/>
</dbReference>
<comment type="caution">
    <text evidence="3">The sequence shown here is derived from an EMBL/GenBank/DDBJ whole genome shotgun (WGS) entry which is preliminary data.</text>
</comment>
<dbReference type="InterPro" id="IPR013783">
    <property type="entry name" value="Ig-like_fold"/>
</dbReference>
<dbReference type="SMART" id="SM00089">
    <property type="entry name" value="PKD"/>
    <property type="match status" value="5"/>
</dbReference>
<proteinExistence type="predicted"/>
<dbReference type="AlphaFoldDB" id="A0ABD5W6C0"/>
<dbReference type="Gene3D" id="2.60.40.10">
    <property type="entry name" value="Immunoglobulins"/>
    <property type="match status" value="4"/>
</dbReference>
<feature type="domain" description="PKD" evidence="2">
    <location>
        <begin position="238"/>
        <end position="323"/>
    </location>
</feature>
<dbReference type="Pfam" id="PF22352">
    <property type="entry name" value="K319L-like_PKD"/>
    <property type="match status" value="1"/>
</dbReference>
<organism evidence="3 4">
    <name type="scientific">Halobaculum lipolyticum</name>
    <dbReference type="NCBI Taxonomy" id="3032001"/>
    <lineage>
        <taxon>Archaea</taxon>
        <taxon>Methanobacteriati</taxon>
        <taxon>Methanobacteriota</taxon>
        <taxon>Stenosarchaea group</taxon>
        <taxon>Halobacteria</taxon>
        <taxon>Halobacteriales</taxon>
        <taxon>Haloferacaceae</taxon>
        <taxon>Halobaculum</taxon>
    </lineage>
</organism>
<dbReference type="CDD" id="cd00146">
    <property type="entry name" value="PKD"/>
    <property type="match status" value="1"/>
</dbReference>
<dbReference type="EMBL" id="JBHTAH010000003">
    <property type="protein sequence ID" value="MFC7068852.1"/>
    <property type="molecule type" value="Genomic_DNA"/>
</dbReference>
<feature type="compositionally biased region" description="Polar residues" evidence="1">
    <location>
        <begin position="133"/>
        <end position="146"/>
    </location>
</feature>
<dbReference type="GeneID" id="81125902"/>
<sequence length="908" mass="99214">MTRRRSLALALLLLLAAGAVPAGAHPEENNDPPLVDAGLDRRVDRGATVWLDGGGSVDPDGELVAYGWSIRTPAGETVGPRDPDAESTSFTADEVGRYEVTLTATDDHGATRSDTLFVEVSASSSSGGSAESPTGNGSTSSANEPPTGSILGPDTVVRGEPETFTADVYDPDGDVVSFAWSDGRSGRAVTRTVDLPAGESFEFSVRVTDDDGATQTFRKTVRVRDPDGGSAAAGDNTPPNVRVDGPDRVAVGADVSFVFRGSDPGGTIVSYTWSDPATGSGAVLDHRFDSPGTYTVGGVVTDDDGATTSASKTVEVYEEGPPVVEIVGPDTAPAGTTQAYTLEAYDPDGGELTIVWDPAQSRGEIATDRYVNNVGIDGLIGDTVEIRATVTDDEGNTVTAVKETDVEQSIETGLGETIPRLSGIGWRYVHDDATQTSDTDTVEIGTYEFSATVFHNEPKLVRARWTVNDSVESGYTDSLGRFNGSKSTGIRHTFVSENGGLVSRAVTVDVVDADGDTDEQKWVSRVHSVQSHDDITFYASVPGRTARGSDVLIEPGEDVVFTVGSSQNYRILFGDGTSVEGTGTSMLDDTKFPHTFDDPGTYIVRLISTQGPKGEAIETVTVTVRPRTYFEYWYETNTQKISRVVSEEKPKSGDWEKVTVQNAETVYTGRTVSVRAGSGRPAMIDEGWRLNDTTVEEQQQRVTRVRKSDPDGSGDSWTLVQRNVRSETRTYYEDKYTWYGSSFRRPGWTQTGETRTERVVIGDGHDHDRERHSRTTRSCTDWDLDPGPFGGFSRECARWDYDTDVWYTGHDHDGRTYYDTEYQYKTEVKRTETVWYHEYAGTKTRTVRIKTFAETETRVEWLWERDIGAVRQEYSLRKPQPGEYISGTVRRVEVRCGSDDSHHDEVKC</sequence>
<name>A0ABD5W6C0_9EURY</name>
<evidence type="ECO:0000313" key="3">
    <source>
        <dbReference type="EMBL" id="MFC7068852.1"/>
    </source>
</evidence>
<protein>
    <submittedName>
        <fullName evidence="3">PKD domain-containing protein</fullName>
    </submittedName>
</protein>
<feature type="region of interest" description="Disordered" evidence="1">
    <location>
        <begin position="73"/>
        <end position="93"/>
    </location>
</feature>
<dbReference type="RefSeq" id="WP_284031039.1">
    <property type="nucleotide sequence ID" value="NZ_CP126154.1"/>
</dbReference>
<gene>
    <name evidence="3" type="ORF">ACFQL9_04285</name>
</gene>
<accession>A0ABD5W6C0</accession>
<evidence type="ECO:0000256" key="1">
    <source>
        <dbReference type="SAM" id="MobiDB-lite"/>
    </source>
</evidence>
<dbReference type="InterPro" id="IPR000601">
    <property type="entry name" value="PKD_dom"/>
</dbReference>
<keyword evidence="4" id="KW-1185">Reference proteome</keyword>
<feature type="region of interest" description="Disordered" evidence="1">
    <location>
        <begin position="120"/>
        <end position="157"/>
    </location>
</feature>
<dbReference type="PROSITE" id="PS50093">
    <property type="entry name" value="PKD"/>
    <property type="match status" value="2"/>
</dbReference>
<reference evidence="3 4" key="1">
    <citation type="journal article" date="2019" name="Int. J. Syst. Evol. Microbiol.">
        <title>The Global Catalogue of Microorganisms (GCM) 10K type strain sequencing project: providing services to taxonomists for standard genome sequencing and annotation.</title>
        <authorList>
            <consortium name="The Broad Institute Genomics Platform"/>
            <consortium name="The Broad Institute Genome Sequencing Center for Infectious Disease"/>
            <person name="Wu L."/>
            <person name="Ma J."/>
        </authorList>
    </citation>
    <scope>NUCLEOTIDE SEQUENCE [LARGE SCALE GENOMIC DNA]</scope>
    <source>
        <strain evidence="3 4">DT31</strain>
    </source>
</reference>
<dbReference type="Proteomes" id="UP001596461">
    <property type="component" value="Unassembled WGS sequence"/>
</dbReference>